<sequence>MILEPESTPPPLGFRTIPCTGIDLSQTLMLNIGLIINARLDPKRMKLYEFQVPEKFDSENPPFIFTVEEHPEIYHRDGRPQIPNVLTGSKPCVIPDPGLESFLQSDACPRTLDQFVKSNNPFLHVHVNVFDDLTFLGFIAPHRAMDLVGAATLLGGWTRLLSGEDIDSIPGMAWDAEPFAPFSSGPVESEVPRGWSKPHDAQAQVQPADPDPKNVPRFVRVPKAFLAEAKRNIMKELKAQGSTEYVGTGDVLMAWWLKTLYSHRSLTDQTPMHLHILRNLRGLPIYANDSPMKDPYIHNAILAIPVPPTPVSAFQTESLGALALCLRRSIMAYNTDFSGLLADLRWRCAESNRQAIVRPCPSDAECLFQTNWGAAKLEDLDFTGAMADNETRTAARVVFVYPLLCSHPTRSRRGITRTLMEDADAVWMCETRGEKDWEKIRQASGVTFIDSPSA</sequence>
<evidence type="ECO:0000313" key="2">
    <source>
        <dbReference type="EMBL" id="KAF7341623.1"/>
    </source>
</evidence>
<dbReference type="Gene3D" id="3.30.559.10">
    <property type="entry name" value="Chloramphenicol acetyltransferase-like domain"/>
    <property type="match status" value="1"/>
</dbReference>
<reference evidence="2" key="1">
    <citation type="submission" date="2020-05" db="EMBL/GenBank/DDBJ databases">
        <title>Mycena genomes resolve the evolution of fungal bioluminescence.</title>
        <authorList>
            <person name="Tsai I.J."/>
        </authorList>
    </citation>
    <scope>NUCLEOTIDE SEQUENCE</scope>
    <source>
        <strain evidence="2">160909Yilan</strain>
    </source>
</reference>
<dbReference type="Proteomes" id="UP000623467">
    <property type="component" value="Unassembled WGS sequence"/>
</dbReference>
<protein>
    <submittedName>
        <fullName evidence="2">Uncharacterized protein</fullName>
    </submittedName>
</protein>
<name>A0A8H7CNC7_9AGAR</name>
<evidence type="ECO:0000313" key="3">
    <source>
        <dbReference type="Proteomes" id="UP000623467"/>
    </source>
</evidence>
<gene>
    <name evidence="2" type="ORF">MSAN_02059700</name>
</gene>
<organism evidence="2 3">
    <name type="scientific">Mycena sanguinolenta</name>
    <dbReference type="NCBI Taxonomy" id="230812"/>
    <lineage>
        <taxon>Eukaryota</taxon>
        <taxon>Fungi</taxon>
        <taxon>Dikarya</taxon>
        <taxon>Basidiomycota</taxon>
        <taxon>Agaricomycotina</taxon>
        <taxon>Agaricomycetes</taxon>
        <taxon>Agaricomycetidae</taxon>
        <taxon>Agaricales</taxon>
        <taxon>Marasmiineae</taxon>
        <taxon>Mycenaceae</taxon>
        <taxon>Mycena</taxon>
    </lineage>
</organism>
<evidence type="ECO:0000256" key="1">
    <source>
        <dbReference type="SAM" id="MobiDB-lite"/>
    </source>
</evidence>
<feature type="region of interest" description="Disordered" evidence="1">
    <location>
        <begin position="190"/>
        <end position="213"/>
    </location>
</feature>
<accession>A0A8H7CNC7</accession>
<dbReference type="AlphaFoldDB" id="A0A8H7CNC7"/>
<dbReference type="OrthoDB" id="21502at2759"/>
<dbReference type="InterPro" id="IPR023213">
    <property type="entry name" value="CAT-like_dom_sf"/>
</dbReference>
<proteinExistence type="predicted"/>
<dbReference type="EMBL" id="JACAZH010000027">
    <property type="protein sequence ID" value="KAF7341623.1"/>
    <property type="molecule type" value="Genomic_DNA"/>
</dbReference>
<comment type="caution">
    <text evidence="2">The sequence shown here is derived from an EMBL/GenBank/DDBJ whole genome shotgun (WGS) entry which is preliminary data.</text>
</comment>
<keyword evidence="3" id="KW-1185">Reference proteome</keyword>